<organism evidence="3 4">
    <name type="scientific">Parashewanella spongiae</name>
    <dbReference type="NCBI Taxonomy" id="342950"/>
    <lineage>
        <taxon>Bacteria</taxon>
        <taxon>Pseudomonadati</taxon>
        <taxon>Pseudomonadota</taxon>
        <taxon>Gammaproteobacteria</taxon>
        <taxon>Alteromonadales</taxon>
        <taxon>Shewanellaceae</taxon>
        <taxon>Parashewanella</taxon>
    </lineage>
</organism>
<evidence type="ECO:0000313" key="3">
    <source>
        <dbReference type="EMBL" id="RJY18994.1"/>
    </source>
</evidence>
<sequence length="297" mass="33371">MLTPPVQDFQQLTRSPSGVEPASEPKLDMLISAGSNDFHVETDMETEDRAVSNFLQETETQADHVEPVTAASVNDVVMADTLFGSKCEATLFLLEKRFSKVNLRRLLFIQSQIIPKGIAESIEKAKNSNARLLDVWMERCAGSQEANLNHLINAVENVDVILAEQLRSETTSIEQRLSNAQTQVLTQNMILSTSTYEERIEYLEEKISNLIKEQFSDADLDNLLFIIRSRRLCSAQCYSEFTADTKSFDNKAEGAAFMWLNNYLQKKSVSPNDSLQKLAEVVQKLGKVVAATRIKNL</sequence>
<comment type="caution">
    <text evidence="3">The sequence shown here is derived from an EMBL/GenBank/DDBJ whole genome shotgun (WGS) entry which is preliminary data.</text>
</comment>
<keyword evidence="1" id="KW-0175">Coiled coil</keyword>
<dbReference type="RefSeq" id="WP_121852147.1">
    <property type="nucleotide sequence ID" value="NZ_CP037952.1"/>
</dbReference>
<dbReference type="AlphaFoldDB" id="A0A3A6U4N7"/>
<proteinExistence type="predicted"/>
<protein>
    <submittedName>
        <fullName evidence="3">Uncharacterized protein</fullName>
    </submittedName>
</protein>
<evidence type="ECO:0000313" key="4">
    <source>
        <dbReference type="Proteomes" id="UP000273022"/>
    </source>
</evidence>
<name>A0A3A6U4N7_9GAMM</name>
<gene>
    <name evidence="3" type="ORF">D5R81_02880</name>
</gene>
<dbReference type="Proteomes" id="UP000273022">
    <property type="component" value="Unassembled WGS sequence"/>
</dbReference>
<keyword evidence="4" id="KW-1185">Reference proteome</keyword>
<accession>A0A3A6U4N7</accession>
<feature type="coiled-coil region" evidence="1">
    <location>
        <begin position="163"/>
        <end position="213"/>
    </location>
</feature>
<reference evidence="3 4" key="1">
    <citation type="submission" date="2018-09" db="EMBL/GenBank/DDBJ databases">
        <title>Phylogeny of the Shewanellaceae, and recommendation for two new genera, Pseudoshewanella and Parashewanella.</title>
        <authorList>
            <person name="Wang G."/>
        </authorList>
    </citation>
    <scope>NUCLEOTIDE SEQUENCE [LARGE SCALE GENOMIC DNA]</scope>
    <source>
        <strain evidence="3 4">KCTC 22492</strain>
    </source>
</reference>
<evidence type="ECO:0000256" key="1">
    <source>
        <dbReference type="SAM" id="Coils"/>
    </source>
</evidence>
<feature type="region of interest" description="Disordered" evidence="2">
    <location>
        <begin position="1"/>
        <end position="24"/>
    </location>
</feature>
<evidence type="ECO:0000256" key="2">
    <source>
        <dbReference type="SAM" id="MobiDB-lite"/>
    </source>
</evidence>
<dbReference type="EMBL" id="QYYH01000011">
    <property type="protein sequence ID" value="RJY18994.1"/>
    <property type="molecule type" value="Genomic_DNA"/>
</dbReference>